<comment type="similarity">
    <text evidence="2">Belongs to the XPF family.</text>
</comment>
<evidence type="ECO:0000256" key="9">
    <source>
        <dbReference type="ARBA" id="ARBA00023172"/>
    </source>
</evidence>
<keyword evidence="5" id="KW-0255">Endonuclease</keyword>
<dbReference type="SMART" id="SM00891">
    <property type="entry name" value="ERCC4"/>
    <property type="match status" value="1"/>
</dbReference>
<keyword evidence="4" id="KW-0479">Metal-binding</keyword>
<dbReference type="EMBL" id="MN739011">
    <property type="protein sequence ID" value="QHT34941.1"/>
    <property type="molecule type" value="Genomic_DNA"/>
</dbReference>
<dbReference type="GO" id="GO:0048257">
    <property type="term" value="F:3'-flap endonuclease activity"/>
    <property type="evidence" value="ECO:0007669"/>
    <property type="project" value="TreeGrafter"/>
</dbReference>
<dbReference type="CDD" id="cd20074">
    <property type="entry name" value="XPF_nuclease_Mus81"/>
    <property type="match status" value="1"/>
</dbReference>
<evidence type="ECO:0000313" key="12">
    <source>
        <dbReference type="EMBL" id="QHT34941.1"/>
    </source>
</evidence>
<dbReference type="AlphaFoldDB" id="A0A6C0F218"/>
<keyword evidence="9" id="KW-0233">DNA recombination</keyword>
<dbReference type="GO" id="GO:0031573">
    <property type="term" value="P:mitotic intra-S DNA damage checkpoint signaling"/>
    <property type="evidence" value="ECO:0007669"/>
    <property type="project" value="TreeGrafter"/>
</dbReference>
<proteinExistence type="inferred from homology"/>
<dbReference type="GO" id="GO:0003677">
    <property type="term" value="F:DNA binding"/>
    <property type="evidence" value="ECO:0007669"/>
    <property type="project" value="InterPro"/>
</dbReference>
<dbReference type="InterPro" id="IPR033309">
    <property type="entry name" value="Mus81"/>
</dbReference>
<evidence type="ECO:0000256" key="3">
    <source>
        <dbReference type="ARBA" id="ARBA00022722"/>
    </source>
</evidence>
<dbReference type="PANTHER" id="PTHR13451:SF0">
    <property type="entry name" value="CROSSOVER JUNCTION ENDONUCLEASE MUS81"/>
    <property type="match status" value="1"/>
</dbReference>
<evidence type="ECO:0000256" key="7">
    <source>
        <dbReference type="ARBA" id="ARBA00022801"/>
    </source>
</evidence>
<dbReference type="GO" id="GO:0008821">
    <property type="term" value="F:crossover junction DNA endonuclease activity"/>
    <property type="evidence" value="ECO:0007669"/>
    <property type="project" value="InterPro"/>
</dbReference>
<dbReference type="GO" id="GO:0006308">
    <property type="term" value="P:DNA catabolic process"/>
    <property type="evidence" value="ECO:0007669"/>
    <property type="project" value="InterPro"/>
</dbReference>
<evidence type="ECO:0000256" key="6">
    <source>
        <dbReference type="ARBA" id="ARBA00022763"/>
    </source>
</evidence>
<dbReference type="InterPro" id="IPR047416">
    <property type="entry name" value="XPF_nuclease_Mus81"/>
</dbReference>
<dbReference type="Gene3D" id="3.40.50.10130">
    <property type="match status" value="1"/>
</dbReference>
<dbReference type="GO" id="GO:0048476">
    <property type="term" value="C:Holliday junction resolvase complex"/>
    <property type="evidence" value="ECO:0007669"/>
    <property type="project" value="TreeGrafter"/>
</dbReference>
<keyword evidence="10" id="KW-0234">DNA repair</keyword>
<evidence type="ECO:0000256" key="10">
    <source>
        <dbReference type="ARBA" id="ARBA00023204"/>
    </source>
</evidence>
<name>A0A6C0F218_9ZZZZ</name>
<keyword evidence="8" id="KW-0460">Magnesium</keyword>
<evidence type="ECO:0000256" key="8">
    <source>
        <dbReference type="ARBA" id="ARBA00022842"/>
    </source>
</evidence>
<reference evidence="12" key="1">
    <citation type="journal article" date="2020" name="Nature">
        <title>Giant virus diversity and host interactions through global metagenomics.</title>
        <authorList>
            <person name="Schulz F."/>
            <person name="Roux S."/>
            <person name="Paez-Espino D."/>
            <person name="Jungbluth S."/>
            <person name="Walsh D.A."/>
            <person name="Denef V.J."/>
            <person name="McMahon K.D."/>
            <person name="Konstantinidis K.T."/>
            <person name="Eloe-Fadrosh E.A."/>
            <person name="Kyrpides N.C."/>
            <person name="Woyke T."/>
        </authorList>
    </citation>
    <scope>NUCLEOTIDE SEQUENCE</scope>
    <source>
        <strain evidence="12">GVMAG-M-3300009180-1</strain>
    </source>
</reference>
<dbReference type="InterPro" id="IPR042530">
    <property type="entry name" value="EME1/EME2_C"/>
</dbReference>
<evidence type="ECO:0000256" key="2">
    <source>
        <dbReference type="ARBA" id="ARBA00010015"/>
    </source>
</evidence>
<protein>
    <recommendedName>
        <fullName evidence="11">ERCC4 domain-containing protein</fullName>
    </recommendedName>
</protein>
<organism evidence="12">
    <name type="scientific">viral metagenome</name>
    <dbReference type="NCBI Taxonomy" id="1070528"/>
    <lineage>
        <taxon>unclassified sequences</taxon>
        <taxon>metagenomes</taxon>
        <taxon>organismal metagenomes</taxon>
    </lineage>
</organism>
<feature type="domain" description="ERCC4" evidence="11">
    <location>
        <begin position="2"/>
        <end position="96"/>
    </location>
</feature>
<dbReference type="InterPro" id="IPR006166">
    <property type="entry name" value="ERCC4_domain"/>
</dbReference>
<keyword evidence="3" id="KW-0540">Nuclease</keyword>
<evidence type="ECO:0000259" key="11">
    <source>
        <dbReference type="SMART" id="SM00891"/>
    </source>
</evidence>
<dbReference type="GO" id="GO:0000727">
    <property type="term" value="P:double-strand break repair via break-induced replication"/>
    <property type="evidence" value="ECO:0007669"/>
    <property type="project" value="TreeGrafter"/>
</dbReference>
<dbReference type="SUPFAM" id="SSF52980">
    <property type="entry name" value="Restriction endonuclease-like"/>
    <property type="match status" value="1"/>
</dbReference>
<comment type="cofactor">
    <cofactor evidence="1">
        <name>Mg(2+)</name>
        <dbReference type="ChEBI" id="CHEBI:18420"/>
    </cofactor>
</comment>
<sequence>MKVIIDEREAMLYEKCLDIAKTGDINTLHINKQVLPLGDILLKSNDDQLICIIERKSLSDLISSIKDGRYEEQSHRLSHNGECSLHQVIYIIEGMVSALRTPQEKRLVYSCIASLNCFKGFSVLRSNSIQETAEMLLWMADKVDRNLAKYQVATNASDLTTATTEQNYCTVVKKTKKDNITPDNIGEILLCQIPGISSTTAIAVMQHFDSFAHLMDAIKENPSCLENLTCESNGKTKKINKKCLESIVTYLRPKLA</sequence>
<dbReference type="PANTHER" id="PTHR13451">
    <property type="entry name" value="CLASS II CROSSOVER JUNCTION ENDONUCLEASE MUS81"/>
    <property type="match status" value="1"/>
</dbReference>
<dbReference type="Gene3D" id="1.10.150.670">
    <property type="entry name" value="Crossover junction endonuclease EME1, DNA-binding domain"/>
    <property type="match status" value="1"/>
</dbReference>
<evidence type="ECO:0000256" key="1">
    <source>
        <dbReference type="ARBA" id="ARBA00001946"/>
    </source>
</evidence>
<dbReference type="GO" id="GO:0000712">
    <property type="term" value="P:resolution of meiotic recombination intermediates"/>
    <property type="evidence" value="ECO:0007669"/>
    <property type="project" value="TreeGrafter"/>
</dbReference>
<evidence type="ECO:0000256" key="4">
    <source>
        <dbReference type="ARBA" id="ARBA00022723"/>
    </source>
</evidence>
<keyword evidence="7" id="KW-0378">Hydrolase</keyword>
<dbReference type="InterPro" id="IPR011335">
    <property type="entry name" value="Restrct_endonuc-II-like"/>
</dbReference>
<dbReference type="GO" id="GO:0046872">
    <property type="term" value="F:metal ion binding"/>
    <property type="evidence" value="ECO:0007669"/>
    <property type="project" value="UniProtKB-KW"/>
</dbReference>
<dbReference type="Pfam" id="PF02732">
    <property type="entry name" value="ERCC4"/>
    <property type="match status" value="1"/>
</dbReference>
<dbReference type="GO" id="GO:0005634">
    <property type="term" value="C:nucleus"/>
    <property type="evidence" value="ECO:0007669"/>
    <property type="project" value="TreeGrafter"/>
</dbReference>
<accession>A0A6C0F218</accession>
<keyword evidence="6" id="KW-0227">DNA damage</keyword>
<evidence type="ECO:0000256" key="5">
    <source>
        <dbReference type="ARBA" id="ARBA00022759"/>
    </source>
</evidence>